<keyword evidence="1" id="KW-0560">Oxidoreductase</keyword>
<dbReference type="GO" id="GO:0016627">
    <property type="term" value="F:oxidoreductase activity, acting on the CH-CH group of donors"/>
    <property type="evidence" value="ECO:0007669"/>
    <property type="project" value="TreeGrafter"/>
</dbReference>
<sequence length="163" mass="18574">MTNESAAASPLEGQKRGRVIAMDKAELDDFLTNERTVRMATVNKHGQPHVTALWFVWDGEAMWVNSVVKSRRWADFEQRPDVSALVDAGHDYSELQGAELIGQVEIVADDVDTEPIGRMFSEKYRGGEPFVQDKWHKWIRVVPTKVVSWDFRKLPDAKKKPGH</sequence>
<evidence type="ECO:0000256" key="1">
    <source>
        <dbReference type="ARBA" id="ARBA00023002"/>
    </source>
</evidence>
<dbReference type="GO" id="GO:0005829">
    <property type="term" value="C:cytosol"/>
    <property type="evidence" value="ECO:0007669"/>
    <property type="project" value="TreeGrafter"/>
</dbReference>
<accession>A0A7L4YMZ7</accession>
<dbReference type="InParanoid" id="A0A7L4YMZ7"/>
<dbReference type="PANTHER" id="PTHR35176:SF6">
    <property type="entry name" value="HEME OXYGENASE HI_0854-RELATED"/>
    <property type="match status" value="1"/>
</dbReference>
<dbReference type="KEGG" id="eke:EK0264_06155"/>
<dbReference type="Proteomes" id="UP000463857">
    <property type="component" value="Chromosome"/>
</dbReference>
<dbReference type="Gene3D" id="2.30.110.10">
    <property type="entry name" value="Electron Transport, Fmn-binding Protein, Chain A"/>
    <property type="match status" value="1"/>
</dbReference>
<dbReference type="Pfam" id="PF01243">
    <property type="entry name" value="PNPOx_N"/>
    <property type="match status" value="1"/>
</dbReference>
<evidence type="ECO:0000313" key="4">
    <source>
        <dbReference type="Proteomes" id="UP000463857"/>
    </source>
</evidence>
<dbReference type="SUPFAM" id="SSF50475">
    <property type="entry name" value="FMN-binding split barrel"/>
    <property type="match status" value="1"/>
</dbReference>
<protein>
    <submittedName>
        <fullName evidence="3">Pyridoxamine 5'-phosphate oxidase family protein</fullName>
    </submittedName>
</protein>
<dbReference type="InterPro" id="IPR011576">
    <property type="entry name" value="Pyridox_Oxase_N"/>
</dbReference>
<dbReference type="AlphaFoldDB" id="A0A7L4YMZ7"/>
<evidence type="ECO:0000313" key="3">
    <source>
        <dbReference type="EMBL" id="QHB99906.1"/>
    </source>
</evidence>
<name>A0A7L4YMZ7_9ACTN</name>
<dbReference type="GO" id="GO:0070967">
    <property type="term" value="F:coenzyme F420 binding"/>
    <property type="evidence" value="ECO:0007669"/>
    <property type="project" value="TreeGrafter"/>
</dbReference>
<gene>
    <name evidence="3" type="ORF">EK0264_06155</name>
</gene>
<dbReference type="OrthoDB" id="158738at2"/>
<organism evidence="3 4">
    <name type="scientific">Epidermidibacterium keratini</name>
    <dbReference type="NCBI Taxonomy" id="1891644"/>
    <lineage>
        <taxon>Bacteria</taxon>
        <taxon>Bacillati</taxon>
        <taxon>Actinomycetota</taxon>
        <taxon>Actinomycetes</taxon>
        <taxon>Sporichthyales</taxon>
        <taxon>Sporichthyaceae</taxon>
        <taxon>Epidermidibacterium</taxon>
    </lineage>
</organism>
<dbReference type="InterPro" id="IPR052019">
    <property type="entry name" value="F420H2_bilvrd_red/Heme_oxyg"/>
</dbReference>
<dbReference type="InterPro" id="IPR012349">
    <property type="entry name" value="Split_barrel_FMN-bd"/>
</dbReference>
<feature type="domain" description="Pyridoxamine 5'-phosphate oxidase N-terminal" evidence="2">
    <location>
        <begin position="25"/>
        <end position="127"/>
    </location>
</feature>
<evidence type="ECO:0000259" key="2">
    <source>
        <dbReference type="Pfam" id="PF01243"/>
    </source>
</evidence>
<reference evidence="3 4" key="1">
    <citation type="journal article" date="2018" name="Int. J. Syst. Evol. Microbiol.">
        <title>Epidermidibacterium keratini gen. nov., sp. nov., a member of the family Sporichthyaceae, isolated from keratin epidermis.</title>
        <authorList>
            <person name="Lee D.G."/>
            <person name="Trujillo M.E."/>
            <person name="Kang S."/>
            <person name="Nam J.J."/>
            <person name="Kim Y.J."/>
        </authorList>
    </citation>
    <scope>NUCLEOTIDE SEQUENCE [LARGE SCALE GENOMIC DNA]</scope>
    <source>
        <strain evidence="3 4">EPI-7</strain>
    </source>
</reference>
<dbReference type="RefSeq" id="WP_159543944.1">
    <property type="nucleotide sequence ID" value="NZ_CP047156.1"/>
</dbReference>
<proteinExistence type="predicted"/>
<keyword evidence="4" id="KW-1185">Reference proteome</keyword>
<dbReference type="PANTHER" id="PTHR35176">
    <property type="entry name" value="HEME OXYGENASE HI_0854-RELATED"/>
    <property type="match status" value="1"/>
</dbReference>
<dbReference type="EMBL" id="CP047156">
    <property type="protein sequence ID" value="QHB99906.1"/>
    <property type="molecule type" value="Genomic_DNA"/>
</dbReference>